<dbReference type="InterPro" id="IPR000719">
    <property type="entry name" value="Prot_kinase_dom"/>
</dbReference>
<dbReference type="PANTHER" id="PTHR24416">
    <property type="entry name" value="TYROSINE-PROTEIN KINASE RECEPTOR"/>
    <property type="match status" value="1"/>
</dbReference>
<evidence type="ECO:0000256" key="8">
    <source>
        <dbReference type="ARBA" id="ARBA00023136"/>
    </source>
</evidence>
<dbReference type="PROSITE" id="PS00109">
    <property type="entry name" value="PROTEIN_KINASE_TYR"/>
    <property type="match status" value="1"/>
</dbReference>
<dbReference type="InterPro" id="IPR014756">
    <property type="entry name" value="Ig_E-set"/>
</dbReference>
<feature type="disulfide bond" evidence="13">
    <location>
        <begin position="565"/>
        <end position="574"/>
    </location>
</feature>
<dbReference type="Gene3D" id="1.10.510.10">
    <property type="entry name" value="Transferase(Phosphotransferase) domain 1"/>
    <property type="match status" value="1"/>
</dbReference>
<dbReference type="InterPro" id="IPR002909">
    <property type="entry name" value="IPT_dom"/>
</dbReference>
<comment type="caution">
    <text evidence="19">The sequence shown here is derived from an EMBL/GenBank/DDBJ whole genome shotgun (WGS) entry which is preliminary data.</text>
</comment>
<dbReference type="InterPro" id="IPR011009">
    <property type="entry name" value="Kinase-like_dom_sf"/>
</dbReference>
<keyword evidence="8 15" id="KW-0472">Membrane</keyword>
<dbReference type="InterPro" id="IPR001245">
    <property type="entry name" value="Ser-Thr/Tyr_kinase_cat_dom"/>
</dbReference>
<dbReference type="CDD" id="cd00055">
    <property type="entry name" value="EGF_Lam"/>
    <property type="match status" value="4"/>
</dbReference>
<dbReference type="EMBL" id="JAWDGP010001773">
    <property type="protein sequence ID" value="KAK3788258.1"/>
    <property type="molecule type" value="Genomic_DNA"/>
</dbReference>
<dbReference type="GO" id="GO:0007169">
    <property type="term" value="P:cell surface receptor protein tyrosine kinase signaling pathway"/>
    <property type="evidence" value="ECO:0007669"/>
    <property type="project" value="TreeGrafter"/>
</dbReference>
<evidence type="ECO:0008006" key="21">
    <source>
        <dbReference type="Google" id="ProtNLM"/>
    </source>
</evidence>
<dbReference type="PROSITE" id="PS50011">
    <property type="entry name" value="PROTEIN_KINASE_DOM"/>
    <property type="match status" value="1"/>
</dbReference>
<evidence type="ECO:0000256" key="15">
    <source>
        <dbReference type="SAM" id="Phobius"/>
    </source>
</evidence>
<keyword evidence="3" id="KW-0964">Secreted</keyword>
<dbReference type="InterPro" id="IPR050122">
    <property type="entry name" value="RTK"/>
</dbReference>
<evidence type="ECO:0000256" key="3">
    <source>
        <dbReference type="ARBA" id="ARBA00022525"/>
    </source>
</evidence>
<feature type="disulfide bond" evidence="13">
    <location>
        <begin position="613"/>
        <end position="622"/>
    </location>
</feature>
<evidence type="ECO:0000256" key="14">
    <source>
        <dbReference type="SAM" id="MobiDB-lite"/>
    </source>
</evidence>
<keyword evidence="20" id="KW-1185">Reference proteome</keyword>
<feature type="domain" description="Laminin EGF-like" evidence="18">
    <location>
        <begin position="493"/>
        <end position="545"/>
    </location>
</feature>
<dbReference type="GO" id="GO:0005886">
    <property type="term" value="C:plasma membrane"/>
    <property type="evidence" value="ECO:0007669"/>
    <property type="project" value="TreeGrafter"/>
</dbReference>
<dbReference type="FunFam" id="2.10.25.10:FF:000090">
    <property type="entry name" value="laminin subunit alpha"/>
    <property type="match status" value="1"/>
</dbReference>
<dbReference type="PANTHER" id="PTHR24416:SF564">
    <property type="entry name" value="MACROPHAGE-STIMULATING PROTEIN RECEPTOR"/>
    <property type="match status" value="1"/>
</dbReference>
<evidence type="ECO:0000256" key="9">
    <source>
        <dbReference type="ARBA" id="ARBA00023157"/>
    </source>
</evidence>
<proteinExistence type="predicted"/>
<organism evidence="19 20">
    <name type="scientific">Elysia crispata</name>
    <name type="common">lettuce slug</name>
    <dbReference type="NCBI Taxonomy" id="231223"/>
    <lineage>
        <taxon>Eukaryota</taxon>
        <taxon>Metazoa</taxon>
        <taxon>Spiralia</taxon>
        <taxon>Lophotrochozoa</taxon>
        <taxon>Mollusca</taxon>
        <taxon>Gastropoda</taxon>
        <taxon>Heterobranchia</taxon>
        <taxon>Euthyneura</taxon>
        <taxon>Panpulmonata</taxon>
        <taxon>Sacoglossa</taxon>
        <taxon>Placobranchoidea</taxon>
        <taxon>Plakobranchidae</taxon>
        <taxon>Elysia</taxon>
    </lineage>
</organism>
<keyword evidence="10" id="KW-0675">Receptor</keyword>
<evidence type="ECO:0000256" key="7">
    <source>
        <dbReference type="ARBA" id="ARBA00022989"/>
    </source>
</evidence>
<feature type="domain" description="Protein kinase" evidence="17">
    <location>
        <begin position="1084"/>
        <end position="1362"/>
    </location>
</feature>
<evidence type="ECO:0000256" key="5">
    <source>
        <dbReference type="ARBA" id="ARBA00022729"/>
    </source>
</evidence>
<feature type="region of interest" description="Disordered" evidence="14">
    <location>
        <begin position="991"/>
        <end position="1016"/>
    </location>
</feature>
<keyword evidence="5 16" id="KW-0732">Signal</keyword>
<evidence type="ECO:0000256" key="16">
    <source>
        <dbReference type="SAM" id="SignalP"/>
    </source>
</evidence>
<dbReference type="Proteomes" id="UP001283361">
    <property type="component" value="Unassembled WGS sequence"/>
</dbReference>
<dbReference type="SMART" id="SM00180">
    <property type="entry name" value="EGF_Lam"/>
    <property type="match status" value="5"/>
</dbReference>
<evidence type="ECO:0000256" key="11">
    <source>
        <dbReference type="ARBA" id="ARBA00023180"/>
    </source>
</evidence>
<dbReference type="SMART" id="SM00429">
    <property type="entry name" value="IPT"/>
    <property type="match status" value="2"/>
</dbReference>
<dbReference type="GO" id="GO:0007399">
    <property type="term" value="P:nervous system development"/>
    <property type="evidence" value="ECO:0007669"/>
    <property type="project" value="TreeGrafter"/>
</dbReference>
<accession>A0AAE1AIG1</accession>
<keyword evidence="12 13" id="KW-0424">Laminin EGF-like domain</keyword>
<feature type="chain" id="PRO_5042136563" description="Receptor protein-tyrosine kinase" evidence="16">
    <location>
        <begin position="27"/>
        <end position="1405"/>
    </location>
</feature>
<dbReference type="SUPFAM" id="SSF56112">
    <property type="entry name" value="Protein kinase-like (PK-like)"/>
    <property type="match status" value="1"/>
</dbReference>
<feature type="domain" description="Laminin EGF-like" evidence="18">
    <location>
        <begin position="591"/>
        <end position="642"/>
    </location>
</feature>
<dbReference type="GO" id="GO:0016477">
    <property type="term" value="P:cell migration"/>
    <property type="evidence" value="ECO:0007669"/>
    <property type="project" value="TreeGrafter"/>
</dbReference>
<dbReference type="GO" id="GO:0005576">
    <property type="term" value="C:extracellular region"/>
    <property type="evidence" value="ECO:0007669"/>
    <property type="project" value="UniProtKB-SubCell"/>
</dbReference>
<evidence type="ECO:0000256" key="12">
    <source>
        <dbReference type="ARBA" id="ARBA00023292"/>
    </source>
</evidence>
<evidence type="ECO:0000313" key="20">
    <source>
        <dbReference type="Proteomes" id="UP001283361"/>
    </source>
</evidence>
<dbReference type="Gene3D" id="2.10.25.10">
    <property type="entry name" value="Laminin"/>
    <property type="match status" value="3"/>
</dbReference>
<dbReference type="InterPro" id="IPR008266">
    <property type="entry name" value="Tyr_kinase_AS"/>
</dbReference>
<feature type="transmembrane region" description="Helical" evidence="15">
    <location>
        <begin position="960"/>
        <end position="986"/>
    </location>
</feature>
<keyword evidence="4 15" id="KW-0812">Transmembrane</keyword>
<dbReference type="Pfam" id="PF01833">
    <property type="entry name" value="TIG"/>
    <property type="match status" value="2"/>
</dbReference>
<dbReference type="Pfam" id="PF07714">
    <property type="entry name" value="PK_Tyr_Ser-Thr"/>
    <property type="match status" value="1"/>
</dbReference>
<dbReference type="Pfam" id="PF00053">
    <property type="entry name" value="EGF_laminin"/>
    <property type="match status" value="4"/>
</dbReference>
<evidence type="ECO:0000259" key="17">
    <source>
        <dbReference type="PROSITE" id="PS50011"/>
    </source>
</evidence>
<dbReference type="InterPro" id="IPR002049">
    <property type="entry name" value="LE_dom"/>
</dbReference>
<dbReference type="CDD" id="cd00603">
    <property type="entry name" value="IPT_PCSR"/>
    <property type="match status" value="1"/>
</dbReference>
<keyword evidence="9 13" id="KW-1015">Disulfide bond</keyword>
<dbReference type="SUPFAM" id="SSF57196">
    <property type="entry name" value="EGF/Laminin"/>
    <property type="match status" value="2"/>
</dbReference>
<dbReference type="CDD" id="cd00102">
    <property type="entry name" value="IPT"/>
    <property type="match status" value="1"/>
</dbReference>
<dbReference type="FunFam" id="2.10.25.10:FF:000388">
    <property type="entry name" value="Laminin subunit alpha"/>
    <property type="match status" value="1"/>
</dbReference>
<evidence type="ECO:0000256" key="13">
    <source>
        <dbReference type="PROSITE-ProRule" id="PRU00460"/>
    </source>
</evidence>
<evidence type="ECO:0000256" key="6">
    <source>
        <dbReference type="ARBA" id="ARBA00022737"/>
    </source>
</evidence>
<keyword evidence="7 15" id="KW-1133">Transmembrane helix</keyword>
<keyword evidence="6" id="KW-0677">Repeat</keyword>
<dbReference type="PROSITE" id="PS01248">
    <property type="entry name" value="EGF_LAM_1"/>
    <property type="match status" value="1"/>
</dbReference>
<name>A0AAE1AIG1_9GAST</name>
<feature type="compositionally biased region" description="Polar residues" evidence="14">
    <location>
        <begin position="996"/>
        <end position="1016"/>
    </location>
</feature>
<dbReference type="GO" id="GO:0005524">
    <property type="term" value="F:ATP binding"/>
    <property type="evidence" value="ECO:0007669"/>
    <property type="project" value="InterPro"/>
</dbReference>
<feature type="disulfide bond" evidence="13">
    <location>
        <begin position="516"/>
        <end position="525"/>
    </location>
</feature>
<dbReference type="PROSITE" id="PS50027">
    <property type="entry name" value="EGF_LAM_2"/>
    <property type="match status" value="3"/>
</dbReference>
<comment type="subcellular location">
    <subcellularLocation>
        <location evidence="1">Membrane</location>
        <topology evidence="1">Single-pass membrane protein</topology>
    </subcellularLocation>
    <subcellularLocation>
        <location evidence="2">Secreted</location>
    </subcellularLocation>
</comment>
<evidence type="ECO:0000256" key="2">
    <source>
        <dbReference type="ARBA" id="ARBA00004613"/>
    </source>
</evidence>
<evidence type="ECO:0000313" key="19">
    <source>
        <dbReference type="EMBL" id="KAK3788258.1"/>
    </source>
</evidence>
<dbReference type="SUPFAM" id="SSF81296">
    <property type="entry name" value="E set domains"/>
    <property type="match status" value="1"/>
</dbReference>
<sequence>MHVKYVVHFLAAACQCILVQLPTTKAEFLAPGNFRNLSVRDIFVNQNCDDEFACRSSSFNSSNCELEGVCSKVQECNGREGFPPVEYPLEDWQMSQAEPDTPGCTLLLERPKNPPSATFSGQGSRTLLVNGSLVDLNPCYTQRMEPLNSSFALVFWLKANCRNCSVLEVTQANAASFHLRVVENSLCVNTDCSVVLNKGQWKLITFRAFMNEVTFYIGTDRVNFLNSILDNVVVENLFIGSSEIIPMADIFELFDVRFYEEALTTSEITELTTGIPDLTMEMNKCRCPSAFPDIDDSNSDLCTDGSSSTARFNTSVHFNDPKIMLDEKRETGWASSERGIITLTLDLGRSFQIEKIKVIFSSALPSRMESIFVFDGHDMQTRNFSCSGSECIIDLSQQQIPITIGEYNQLKADNLKISILRSGSNHVESFVISEIFVSGRCDCQGNAESCSYDQAGGYECTCEKKTNTRGLACDICKLNYFNSPDQFGCPLKCSCNPAGVVNVNDQCDQISGVCKCKSNVEGSDCGICKAFTYNLQSANPEGCSPCNCNQTGAISCSNVTGKCDCRDNTVSDQCDQCSANSYSFADGCKLCECSMDGTTGQRTNCTDTGQCYCKENVLGQKCDKCKPGYYDLSLTSASGCKACLCHPVGSENQICDPITGQCPCRGGVFTDLVCNPVITSINPAFGPEIGGTRVTIKGQLLGNDSNSINIMLGDDFQQVIERDNNAIIFSTKGYNHSGVIKSKTSSLHIEWDGNGNVINTPFSFHYLIDPVIDISRNARIITYQRGGCPAKVYGYHFQSVKYPRLEMKNLGDAARAVYAPCSHKSDHIICFTPDVSRILASAGSDKYQMKVLLDGVTVKRDVLVLTDPIVNDAGNIEFQYPFEDTVTLSGKNLLSSCSVTVRLGVVGCEVKYISDTVIEFAPPVAPPAGRKKNSIEVHIGKTRLSVGTLQYLELYETTGFIIIVSCIGATIIIVILAVIICCCCSIRRNRSPPKAISSTSTKLGNSTNTKQNVEVDNRPMNTYSELVTLVDAPDVPATSNGYNSPIQMETVVREHKKGIVNSEAENDILAEEFLPRIEPGIREDVKRCYIGSGHFAPGRKCYLRGHHTQLVDGSLQKNGTAVQKLTIKSVVDSLQEHDLPMWAALALSECLRLQRFKHNHVLSIIGIGVNRQQFHILYPYMAQGILKSVISDTNKDFSVRQLLGFSQQVAEGISFLSSKDVTHKDVAARNCMIDEYSVVKLSDASFSWDIYPDEYVYDQSRERYLPIRWMAPESLMDGYYDMRTDVWSYAVLVWELLTRGCLPFHEVTDSTGVSEYILQGYILGCPNTLSADVYELLRSCWSQENESRPSIASVSRSLSEILEAEDDGIYANAGELASFELQHSSGLAATPRQHSEKGIFIVPQN</sequence>
<gene>
    <name evidence="19" type="ORF">RRG08_026993</name>
</gene>
<protein>
    <recommendedName>
        <fullName evidence="21">Receptor protein-tyrosine kinase</fullName>
    </recommendedName>
</protein>
<dbReference type="Gene3D" id="2.60.40.10">
    <property type="entry name" value="Immunoglobulins"/>
    <property type="match status" value="1"/>
</dbReference>
<keyword evidence="11" id="KW-0325">Glycoprotein</keyword>
<comment type="caution">
    <text evidence="13">Lacks conserved residue(s) required for the propagation of feature annotation.</text>
</comment>
<feature type="domain" description="Laminin EGF-like" evidence="18">
    <location>
        <begin position="546"/>
        <end position="590"/>
    </location>
</feature>
<evidence type="ECO:0000256" key="4">
    <source>
        <dbReference type="ARBA" id="ARBA00022692"/>
    </source>
</evidence>
<dbReference type="Gene3D" id="2.170.300.10">
    <property type="entry name" value="Tie2 ligand-binding domain superfamily"/>
    <property type="match status" value="1"/>
</dbReference>
<reference evidence="19" key="1">
    <citation type="journal article" date="2023" name="G3 (Bethesda)">
        <title>A reference genome for the long-term kleptoplast-retaining sea slug Elysia crispata morphotype clarki.</title>
        <authorList>
            <person name="Eastman K.E."/>
            <person name="Pendleton A.L."/>
            <person name="Shaikh M.A."/>
            <person name="Suttiyut T."/>
            <person name="Ogas R."/>
            <person name="Tomko P."/>
            <person name="Gavelis G."/>
            <person name="Widhalm J.R."/>
            <person name="Wisecaver J.H."/>
        </authorList>
    </citation>
    <scope>NUCLEOTIDE SEQUENCE</scope>
    <source>
        <strain evidence="19">ECLA1</strain>
    </source>
</reference>
<evidence type="ECO:0000256" key="10">
    <source>
        <dbReference type="ARBA" id="ARBA00023170"/>
    </source>
</evidence>
<dbReference type="GO" id="GO:0004714">
    <property type="term" value="F:transmembrane receptor protein tyrosine kinase activity"/>
    <property type="evidence" value="ECO:0007669"/>
    <property type="project" value="TreeGrafter"/>
</dbReference>
<dbReference type="PRINTS" id="PR00011">
    <property type="entry name" value="EGFLAMININ"/>
</dbReference>
<dbReference type="GO" id="GO:0043235">
    <property type="term" value="C:receptor complex"/>
    <property type="evidence" value="ECO:0007669"/>
    <property type="project" value="TreeGrafter"/>
</dbReference>
<evidence type="ECO:0000259" key="18">
    <source>
        <dbReference type="PROSITE" id="PS50027"/>
    </source>
</evidence>
<dbReference type="PRINTS" id="PR00109">
    <property type="entry name" value="TYRKINASE"/>
</dbReference>
<feature type="signal peptide" evidence="16">
    <location>
        <begin position="1"/>
        <end position="26"/>
    </location>
</feature>
<evidence type="ECO:0000256" key="1">
    <source>
        <dbReference type="ARBA" id="ARBA00004167"/>
    </source>
</evidence>
<dbReference type="InterPro" id="IPR013783">
    <property type="entry name" value="Ig-like_fold"/>
</dbReference>